<accession>A0A9P7G6S9</accession>
<protein>
    <submittedName>
        <fullName evidence="1">Uncharacterized protein</fullName>
    </submittedName>
</protein>
<evidence type="ECO:0000313" key="1">
    <source>
        <dbReference type="EMBL" id="KAG5645122.1"/>
    </source>
</evidence>
<evidence type="ECO:0000313" key="2">
    <source>
        <dbReference type="Proteomes" id="UP000775547"/>
    </source>
</evidence>
<reference evidence="1" key="1">
    <citation type="submission" date="2020-07" db="EMBL/GenBank/DDBJ databases">
        <authorList>
            <person name="Nieuwenhuis M."/>
            <person name="Van De Peppel L.J.J."/>
        </authorList>
    </citation>
    <scope>NUCLEOTIDE SEQUENCE</scope>
    <source>
        <strain evidence="1">AP01</strain>
        <tissue evidence="1">Mycelium</tissue>
    </source>
</reference>
<sequence length="173" mass="19611">MILSHHTPATFTQFCDRHRNFNNLNVRNMIGPVDISAFFGFLSWIMIPLDELKLSNIQFTYMNLLWHIPTVTIPDIHWINLPNGAVDSLLALNEGYDHKSITITECALQNPEVIFHSEPLVLQNICAFCTSNNVRARWYNALSIPQTEEGGVNSQGAPVKSVKLYGNFTGEMY</sequence>
<dbReference type="Proteomes" id="UP000775547">
    <property type="component" value="Unassembled WGS sequence"/>
</dbReference>
<dbReference type="AlphaFoldDB" id="A0A9P7G6S9"/>
<keyword evidence="2" id="KW-1185">Reference proteome</keyword>
<name>A0A9P7G6S9_9AGAR</name>
<comment type="caution">
    <text evidence="1">The sequence shown here is derived from an EMBL/GenBank/DDBJ whole genome shotgun (WGS) entry which is preliminary data.</text>
</comment>
<reference evidence="1" key="2">
    <citation type="submission" date="2021-10" db="EMBL/GenBank/DDBJ databases">
        <title>Phylogenomics reveals ancestral predisposition of the termite-cultivated fungus Termitomyces towards a domesticated lifestyle.</title>
        <authorList>
            <person name="Auxier B."/>
            <person name="Grum-Grzhimaylo A."/>
            <person name="Cardenas M.E."/>
            <person name="Lodge J.D."/>
            <person name="Laessoe T."/>
            <person name="Pedersen O."/>
            <person name="Smith M.E."/>
            <person name="Kuyper T.W."/>
            <person name="Franco-Molano E.A."/>
            <person name="Baroni T.J."/>
            <person name="Aanen D.K."/>
        </authorList>
    </citation>
    <scope>NUCLEOTIDE SEQUENCE</scope>
    <source>
        <strain evidence="1">AP01</strain>
        <tissue evidence="1">Mycelium</tissue>
    </source>
</reference>
<gene>
    <name evidence="1" type="ORF">DXG03_006839</name>
</gene>
<dbReference type="EMBL" id="JABCKV010000048">
    <property type="protein sequence ID" value="KAG5645122.1"/>
    <property type="molecule type" value="Genomic_DNA"/>
</dbReference>
<organism evidence="1 2">
    <name type="scientific">Asterophora parasitica</name>
    <dbReference type="NCBI Taxonomy" id="117018"/>
    <lineage>
        <taxon>Eukaryota</taxon>
        <taxon>Fungi</taxon>
        <taxon>Dikarya</taxon>
        <taxon>Basidiomycota</taxon>
        <taxon>Agaricomycotina</taxon>
        <taxon>Agaricomycetes</taxon>
        <taxon>Agaricomycetidae</taxon>
        <taxon>Agaricales</taxon>
        <taxon>Tricholomatineae</taxon>
        <taxon>Lyophyllaceae</taxon>
        <taxon>Asterophora</taxon>
    </lineage>
</organism>
<proteinExistence type="predicted"/>